<dbReference type="InterPro" id="IPR050161">
    <property type="entry name" value="Siro_Cobalamin_biosynth"/>
</dbReference>
<dbReference type="PANTHER" id="PTHR45790:SF4">
    <property type="entry name" value="COBALT-PRECORRIN-4 C(11)-METHYLTRANSFERASE"/>
    <property type="match status" value="1"/>
</dbReference>
<dbReference type="PANTHER" id="PTHR45790">
    <property type="entry name" value="SIROHEME SYNTHASE-RELATED"/>
    <property type="match status" value="1"/>
</dbReference>
<comment type="pathway">
    <text evidence="1">Cofactor biosynthesis; adenosylcobalamin biosynthesis.</text>
</comment>
<comment type="similarity">
    <text evidence="2">Belongs to the precorrin methyltransferase family.</text>
</comment>
<dbReference type="Proteomes" id="UP001596002">
    <property type="component" value="Unassembled WGS sequence"/>
</dbReference>
<evidence type="ECO:0000256" key="7">
    <source>
        <dbReference type="SAM" id="MobiDB-lite"/>
    </source>
</evidence>
<comment type="caution">
    <text evidence="9">The sequence shown here is derived from an EMBL/GenBank/DDBJ whole genome shotgun (WGS) entry which is preliminary data.</text>
</comment>
<feature type="domain" description="Tetrapyrrole methylase" evidence="8">
    <location>
        <begin position="4"/>
        <end position="210"/>
    </location>
</feature>
<evidence type="ECO:0000256" key="1">
    <source>
        <dbReference type="ARBA" id="ARBA00004953"/>
    </source>
</evidence>
<evidence type="ECO:0000256" key="2">
    <source>
        <dbReference type="ARBA" id="ARBA00005879"/>
    </source>
</evidence>
<dbReference type="GO" id="GO:0032259">
    <property type="term" value="P:methylation"/>
    <property type="evidence" value="ECO:0007669"/>
    <property type="project" value="UniProtKB-KW"/>
</dbReference>
<keyword evidence="5 9" id="KW-0808">Transferase</keyword>
<evidence type="ECO:0000256" key="3">
    <source>
        <dbReference type="ARBA" id="ARBA00022573"/>
    </source>
</evidence>
<keyword evidence="3" id="KW-0169">Cobalamin biosynthesis</keyword>
<dbReference type="Gene3D" id="3.40.1010.10">
    <property type="entry name" value="Cobalt-precorrin-4 Transmethylase, Domain 1"/>
    <property type="match status" value="1"/>
</dbReference>
<keyword evidence="6" id="KW-0949">S-adenosyl-L-methionine</keyword>
<evidence type="ECO:0000259" key="8">
    <source>
        <dbReference type="Pfam" id="PF00590"/>
    </source>
</evidence>
<name>A0ABV9QC89_9BACL</name>
<evidence type="ECO:0000313" key="9">
    <source>
        <dbReference type="EMBL" id="MFC4770240.1"/>
    </source>
</evidence>
<dbReference type="CDD" id="cd11641">
    <property type="entry name" value="Precorrin-4_C11-MT"/>
    <property type="match status" value="1"/>
</dbReference>
<keyword evidence="10" id="KW-1185">Reference proteome</keyword>
<organism evidence="9 10">
    <name type="scientific">Effusibacillus consociatus</name>
    <dbReference type="NCBI Taxonomy" id="1117041"/>
    <lineage>
        <taxon>Bacteria</taxon>
        <taxon>Bacillati</taxon>
        <taxon>Bacillota</taxon>
        <taxon>Bacilli</taxon>
        <taxon>Bacillales</taxon>
        <taxon>Alicyclobacillaceae</taxon>
        <taxon>Effusibacillus</taxon>
    </lineage>
</organism>
<dbReference type="NCBIfam" id="TIGR01465">
    <property type="entry name" value="cobM_cbiF"/>
    <property type="match status" value="1"/>
</dbReference>
<dbReference type="InterPro" id="IPR006362">
    <property type="entry name" value="Cbl_synth_CobM/CibF"/>
</dbReference>
<evidence type="ECO:0000256" key="6">
    <source>
        <dbReference type="ARBA" id="ARBA00022691"/>
    </source>
</evidence>
<dbReference type="GO" id="GO:0046026">
    <property type="term" value="F:precorrin-4 C11-methyltransferase activity"/>
    <property type="evidence" value="ECO:0007669"/>
    <property type="project" value="UniProtKB-EC"/>
</dbReference>
<evidence type="ECO:0000256" key="4">
    <source>
        <dbReference type="ARBA" id="ARBA00022603"/>
    </source>
</evidence>
<dbReference type="PROSITE" id="PS00839">
    <property type="entry name" value="SUMT_1"/>
    <property type="match status" value="1"/>
</dbReference>
<dbReference type="InterPro" id="IPR014776">
    <property type="entry name" value="4pyrrole_Mease_sub2"/>
</dbReference>
<proteinExistence type="inferred from homology"/>
<evidence type="ECO:0000256" key="5">
    <source>
        <dbReference type="ARBA" id="ARBA00022679"/>
    </source>
</evidence>
<dbReference type="EC" id="2.1.1.133" evidence="9"/>
<dbReference type="InterPro" id="IPR003043">
    <property type="entry name" value="Uropor_MeTrfase_CS"/>
</dbReference>
<accession>A0ABV9QC89</accession>
<sequence>MAGKVYIIGAGPGDPELITVKGKRLIEEADLILYTDSLVNEELVANPKPGAVVEKSAGLTLEEIVARMVEVAEAGGSVARVHTGDPAVYGAILEQIVHLNEAGIEWEIVPGVSSVFAAAAVLGAELTVPELTQTLILTRAEGRTPVPEGEKLADLAKHGATIALFLSATLMEKVVSELREAGWSDDTPVAVVQRATWPDQIILRSTVGEVAGEMKRLGIRSHAMVLAGKALDESLQWSHEHKSKLYDKSFAHRYRRAVKETGLPGGSSEGETAATADHPPADGVKTAVRGEL</sequence>
<keyword evidence="4 9" id="KW-0489">Methyltransferase</keyword>
<dbReference type="SUPFAM" id="SSF53790">
    <property type="entry name" value="Tetrapyrrole methylase"/>
    <property type="match status" value="1"/>
</dbReference>
<dbReference type="InterPro" id="IPR035996">
    <property type="entry name" value="4pyrrol_Methylase_sf"/>
</dbReference>
<dbReference type="EMBL" id="JBHSHC010000157">
    <property type="protein sequence ID" value="MFC4770240.1"/>
    <property type="molecule type" value="Genomic_DNA"/>
</dbReference>
<feature type="region of interest" description="Disordered" evidence="7">
    <location>
        <begin position="260"/>
        <end position="292"/>
    </location>
</feature>
<dbReference type="InterPro" id="IPR000878">
    <property type="entry name" value="4pyrrol_Mease"/>
</dbReference>
<dbReference type="InterPro" id="IPR014777">
    <property type="entry name" value="4pyrrole_Mease_sub1"/>
</dbReference>
<dbReference type="Gene3D" id="3.30.950.10">
    <property type="entry name" value="Methyltransferase, Cobalt-precorrin-4 Transmethylase, Domain 2"/>
    <property type="match status" value="1"/>
</dbReference>
<dbReference type="Pfam" id="PF00590">
    <property type="entry name" value="TP_methylase"/>
    <property type="match status" value="1"/>
</dbReference>
<protein>
    <submittedName>
        <fullName evidence="9">Precorrin-4 C(11)-methyltransferase</fullName>
        <ecNumber evidence="9">2.1.1.133</ecNumber>
    </submittedName>
</protein>
<gene>
    <name evidence="9" type="primary">cobM</name>
    <name evidence="9" type="ORF">ACFO8Q_23470</name>
</gene>
<evidence type="ECO:0000313" key="10">
    <source>
        <dbReference type="Proteomes" id="UP001596002"/>
    </source>
</evidence>
<reference evidence="10" key="1">
    <citation type="journal article" date="2019" name="Int. J. Syst. Evol. Microbiol.">
        <title>The Global Catalogue of Microorganisms (GCM) 10K type strain sequencing project: providing services to taxonomists for standard genome sequencing and annotation.</title>
        <authorList>
            <consortium name="The Broad Institute Genomics Platform"/>
            <consortium name="The Broad Institute Genome Sequencing Center for Infectious Disease"/>
            <person name="Wu L."/>
            <person name="Ma J."/>
        </authorList>
    </citation>
    <scope>NUCLEOTIDE SEQUENCE [LARGE SCALE GENOMIC DNA]</scope>
    <source>
        <strain evidence="10">WYCCWR 12678</strain>
    </source>
</reference>